<dbReference type="Pfam" id="PF00535">
    <property type="entry name" value="Glycos_transf_2"/>
    <property type="match status" value="1"/>
</dbReference>
<evidence type="ECO:0000259" key="5">
    <source>
        <dbReference type="Pfam" id="PF00535"/>
    </source>
</evidence>
<dbReference type="EC" id="2.4.-.-" evidence="6"/>
<dbReference type="GO" id="GO:0016757">
    <property type="term" value="F:glycosyltransferase activity"/>
    <property type="evidence" value="ECO:0007669"/>
    <property type="project" value="UniProtKB-KW"/>
</dbReference>
<keyword evidence="3 6" id="KW-0808">Transferase</keyword>
<accession>A0ABT0TKZ1</accession>
<evidence type="ECO:0000256" key="2">
    <source>
        <dbReference type="ARBA" id="ARBA00022676"/>
    </source>
</evidence>
<dbReference type="InterPro" id="IPR029044">
    <property type="entry name" value="Nucleotide-diphossugar_trans"/>
</dbReference>
<feature type="transmembrane region" description="Helical" evidence="4">
    <location>
        <begin position="303"/>
        <end position="324"/>
    </location>
</feature>
<dbReference type="InterPro" id="IPR001173">
    <property type="entry name" value="Glyco_trans_2-like"/>
</dbReference>
<keyword evidence="2 6" id="KW-0328">Glycosyltransferase</keyword>
<evidence type="ECO:0000256" key="1">
    <source>
        <dbReference type="ARBA" id="ARBA00006739"/>
    </source>
</evidence>
<reference evidence="6 7" key="1">
    <citation type="submission" date="2022-05" db="EMBL/GenBank/DDBJ databases">
        <title>Flavobacterium sp., isolated from activated sludge.</title>
        <authorList>
            <person name="Ran Q."/>
        </authorList>
    </citation>
    <scope>NUCLEOTIDE SEQUENCE [LARGE SCALE GENOMIC DNA]</scope>
    <source>
        <strain evidence="6 7">HXWNR70</strain>
    </source>
</reference>
<dbReference type="CDD" id="cd04192">
    <property type="entry name" value="GT_2_like_e"/>
    <property type="match status" value="1"/>
</dbReference>
<dbReference type="Gene3D" id="3.90.550.10">
    <property type="entry name" value="Spore Coat Polysaccharide Biosynthesis Protein SpsA, Chain A"/>
    <property type="match status" value="1"/>
</dbReference>
<keyword evidence="4" id="KW-0812">Transmembrane</keyword>
<keyword evidence="4" id="KW-1133">Transmembrane helix</keyword>
<evidence type="ECO:0000313" key="6">
    <source>
        <dbReference type="EMBL" id="MCL9808167.1"/>
    </source>
</evidence>
<dbReference type="RefSeq" id="WP_250591044.1">
    <property type="nucleotide sequence ID" value="NZ_JAMLJM010000001.1"/>
</dbReference>
<name>A0ABT0TKZ1_9FLAO</name>
<dbReference type="EMBL" id="JAMLJM010000001">
    <property type="protein sequence ID" value="MCL9808167.1"/>
    <property type="molecule type" value="Genomic_DNA"/>
</dbReference>
<evidence type="ECO:0000256" key="4">
    <source>
        <dbReference type="SAM" id="Phobius"/>
    </source>
</evidence>
<evidence type="ECO:0000313" key="7">
    <source>
        <dbReference type="Proteomes" id="UP001317191"/>
    </source>
</evidence>
<dbReference type="PANTHER" id="PTHR43630">
    <property type="entry name" value="POLY-BETA-1,6-N-ACETYL-D-GLUCOSAMINE SYNTHASE"/>
    <property type="match status" value="1"/>
</dbReference>
<comment type="caution">
    <text evidence="6">The sequence shown here is derived from an EMBL/GenBank/DDBJ whole genome shotgun (WGS) entry which is preliminary data.</text>
</comment>
<gene>
    <name evidence="6" type="ORF">NAT50_02230</name>
</gene>
<keyword evidence="4" id="KW-0472">Membrane</keyword>
<protein>
    <submittedName>
        <fullName evidence="6">Glycosyltransferase</fullName>
        <ecNumber evidence="6">2.4.-.-</ecNumber>
    </submittedName>
</protein>
<proteinExistence type="inferred from homology"/>
<dbReference type="SUPFAM" id="SSF53448">
    <property type="entry name" value="Nucleotide-diphospho-sugar transferases"/>
    <property type="match status" value="1"/>
</dbReference>
<sequence length="336" mass="38782">MKDFSFPKTWPSTRFSIVVPFRNEAKNLPLLLNSISLLNYPKDLFEVILVDDESDDEIQFANYDFPITVLRNSRKTLSPKKDAITTAIPHAKFDWIITTDADCVVSENWLNTFDAFVQHNHPEMIASGVYYQTNSSVLDAFQQLDLLSLQGTTIGSFGNQQAFMCNGANFAYTKDFFYELNGFEGNETIASGDDVFLLQKGMKRNPSKVHFLKSHEALVKTQPEKSWYRLFHQRVRWASKTGNYSGIYSKQLGLSVFLMNLSLLFLIITVNWKSLIVFFGIKFTVDLILLIQTSRFFKIKLTYLIASSFIYPLFSTLVVFYSFWGNYTWKGRKFKL</sequence>
<keyword evidence="7" id="KW-1185">Reference proteome</keyword>
<dbReference type="PANTHER" id="PTHR43630:SF1">
    <property type="entry name" value="POLY-BETA-1,6-N-ACETYL-D-GLUCOSAMINE SYNTHASE"/>
    <property type="match status" value="1"/>
</dbReference>
<dbReference type="Proteomes" id="UP001317191">
    <property type="component" value="Unassembled WGS sequence"/>
</dbReference>
<evidence type="ECO:0000256" key="3">
    <source>
        <dbReference type="ARBA" id="ARBA00022679"/>
    </source>
</evidence>
<organism evidence="6 7">
    <name type="scientific">Flavobacterium luminosum</name>
    <dbReference type="NCBI Taxonomy" id="2949086"/>
    <lineage>
        <taxon>Bacteria</taxon>
        <taxon>Pseudomonadati</taxon>
        <taxon>Bacteroidota</taxon>
        <taxon>Flavobacteriia</taxon>
        <taxon>Flavobacteriales</taxon>
        <taxon>Flavobacteriaceae</taxon>
        <taxon>Flavobacterium</taxon>
    </lineage>
</organism>
<comment type="similarity">
    <text evidence="1">Belongs to the glycosyltransferase 2 family.</text>
</comment>
<feature type="domain" description="Glycosyltransferase 2-like" evidence="5">
    <location>
        <begin position="16"/>
        <end position="179"/>
    </location>
</feature>